<evidence type="ECO:0000313" key="1">
    <source>
        <dbReference type="EMBL" id="MBS9535069.1"/>
    </source>
</evidence>
<name>A0ABS5RQ29_9MYCO</name>
<evidence type="ECO:0000313" key="2">
    <source>
        <dbReference type="Proteomes" id="UP001519535"/>
    </source>
</evidence>
<reference evidence="1 2" key="1">
    <citation type="submission" date="2021-05" db="EMBL/GenBank/DDBJ databases">
        <title>Mycobacterium acidophilum sp. nov., an extremely acid-tolerant member of the genus Mycobacterium.</title>
        <authorList>
            <person name="Xia J."/>
        </authorList>
    </citation>
    <scope>NUCLEOTIDE SEQUENCE [LARGE SCALE GENOMIC DNA]</scope>
    <source>
        <strain evidence="1 2">M1</strain>
    </source>
</reference>
<comment type="caution">
    <text evidence="1">The sequence shown here is derived from an EMBL/GenBank/DDBJ whole genome shotgun (WGS) entry which is preliminary data.</text>
</comment>
<sequence length="186" mass="20212">MNQLTKLAHLATSPTVMDAAELVQRHIGAPNFAIWTGVVTSGRWLYLDPCPAVHVLLMGVRGTPTPTENTTWPVRSDNPWVALSEAVGSRRRTMVELSVVDALAMAKMLNRVATAAYPAPDLLALIGWRELRAAMLTCQEHGGDADVARDVLCKAASVRREVSDRLWRANQAFRADTQQVGAVTAA</sequence>
<gene>
    <name evidence="1" type="ORF">KIH27_15890</name>
</gene>
<dbReference type="EMBL" id="JAHCLR010000035">
    <property type="protein sequence ID" value="MBS9535069.1"/>
    <property type="molecule type" value="Genomic_DNA"/>
</dbReference>
<accession>A0ABS5RQ29</accession>
<organism evidence="1 2">
    <name type="scientific">Mycolicibacter acidiphilus</name>
    <dbReference type="NCBI Taxonomy" id="2835306"/>
    <lineage>
        <taxon>Bacteria</taxon>
        <taxon>Bacillati</taxon>
        <taxon>Actinomycetota</taxon>
        <taxon>Actinomycetes</taxon>
        <taxon>Mycobacteriales</taxon>
        <taxon>Mycobacteriaceae</taxon>
        <taxon>Mycolicibacter</taxon>
    </lineage>
</organism>
<dbReference type="RefSeq" id="WP_214093933.1">
    <property type="nucleotide sequence ID" value="NZ_JAHCLR010000035.1"/>
</dbReference>
<dbReference type="Proteomes" id="UP001519535">
    <property type="component" value="Unassembled WGS sequence"/>
</dbReference>
<keyword evidence="2" id="KW-1185">Reference proteome</keyword>
<proteinExistence type="predicted"/>
<protein>
    <submittedName>
        <fullName evidence="1">Uncharacterized protein</fullName>
    </submittedName>
</protein>